<sequence length="306" mass="35862">DENRRAIREESLHAQKLTVWCAFWANEIIGPFFFEDDARNAERYKSILSNFLWSKLNIDACDVYFQQDGAMCHRTRENLQFLRTKFRQRVISRNADFNSLPRSCNLTPLDLFWGYDTKQSLPLFLVELEPVRYIYSNFAPSEPNINNKEIFQISKILNTIAANEPPRNSRVYKCAQNHLSTDCLQQERADKVKCYNCGGNYPASYKGCTMRKQLQRKLFTLLRNRTNNKNWYQSNSTTNPIESANEINNNYYKTYTQDSRTYAQVTSPLLRNKNLSILKSSQPTHWPVDLNKILDMSDLAIIKFTL</sequence>
<keyword evidence="2" id="KW-1185">Reference proteome</keyword>
<dbReference type="EMBL" id="KQ414700">
    <property type="protein sequence ID" value="KOC63369.1"/>
    <property type="molecule type" value="Genomic_DNA"/>
</dbReference>
<dbReference type="Gene3D" id="3.30.420.10">
    <property type="entry name" value="Ribonuclease H-like superfamily/Ribonuclease H"/>
    <property type="match status" value="1"/>
</dbReference>
<dbReference type="PANTHER" id="PTHR47326">
    <property type="entry name" value="TRANSPOSABLE ELEMENT TC3 TRANSPOSASE-LIKE PROTEIN"/>
    <property type="match status" value="1"/>
</dbReference>
<dbReference type="STRING" id="597456.A0A0L7QXV7"/>
<name>A0A0L7QXV7_9HYME</name>
<accession>A0A0L7QXV7</accession>
<dbReference type="AlphaFoldDB" id="A0A0L7QXV7"/>
<protein>
    <submittedName>
        <fullName evidence="1">Uncharacterized protein</fullName>
    </submittedName>
</protein>
<dbReference type="GO" id="GO:0003676">
    <property type="term" value="F:nucleic acid binding"/>
    <property type="evidence" value="ECO:0007669"/>
    <property type="project" value="InterPro"/>
</dbReference>
<evidence type="ECO:0000313" key="2">
    <source>
        <dbReference type="Proteomes" id="UP000053825"/>
    </source>
</evidence>
<gene>
    <name evidence="1" type="ORF">WH47_04087</name>
</gene>
<dbReference type="Proteomes" id="UP000053825">
    <property type="component" value="Unassembled WGS sequence"/>
</dbReference>
<reference evidence="1 2" key="1">
    <citation type="submission" date="2015-07" db="EMBL/GenBank/DDBJ databases">
        <title>The genome of Habropoda laboriosa.</title>
        <authorList>
            <person name="Pan H."/>
            <person name="Kapheim K."/>
        </authorList>
    </citation>
    <scope>NUCLEOTIDE SEQUENCE [LARGE SCALE GENOMIC DNA]</scope>
    <source>
        <strain evidence="1">0110345459</strain>
    </source>
</reference>
<dbReference type="PANTHER" id="PTHR47326:SF1">
    <property type="entry name" value="HTH PSQ-TYPE DOMAIN-CONTAINING PROTEIN"/>
    <property type="match status" value="1"/>
</dbReference>
<dbReference type="InterPro" id="IPR036397">
    <property type="entry name" value="RNaseH_sf"/>
</dbReference>
<proteinExistence type="predicted"/>
<feature type="non-terminal residue" evidence="1">
    <location>
        <position position="1"/>
    </location>
</feature>
<organism evidence="1 2">
    <name type="scientific">Habropoda laboriosa</name>
    <dbReference type="NCBI Taxonomy" id="597456"/>
    <lineage>
        <taxon>Eukaryota</taxon>
        <taxon>Metazoa</taxon>
        <taxon>Ecdysozoa</taxon>
        <taxon>Arthropoda</taxon>
        <taxon>Hexapoda</taxon>
        <taxon>Insecta</taxon>
        <taxon>Pterygota</taxon>
        <taxon>Neoptera</taxon>
        <taxon>Endopterygota</taxon>
        <taxon>Hymenoptera</taxon>
        <taxon>Apocrita</taxon>
        <taxon>Aculeata</taxon>
        <taxon>Apoidea</taxon>
        <taxon>Anthophila</taxon>
        <taxon>Apidae</taxon>
        <taxon>Habropoda</taxon>
    </lineage>
</organism>
<evidence type="ECO:0000313" key="1">
    <source>
        <dbReference type="EMBL" id="KOC63369.1"/>
    </source>
</evidence>